<dbReference type="NCBIfam" id="NF009150">
    <property type="entry name" value="PRK12497.1-3"/>
    <property type="match status" value="1"/>
</dbReference>
<dbReference type="Pfam" id="PF02021">
    <property type="entry name" value="UPF0102"/>
    <property type="match status" value="1"/>
</dbReference>
<protein>
    <recommendedName>
        <fullName evidence="2">UPF0102 protein AMJ87_09235</fullName>
    </recommendedName>
</protein>
<comment type="caution">
    <text evidence="3">The sequence shown here is derived from an EMBL/GenBank/DDBJ whole genome shotgun (WGS) entry which is preliminary data.</text>
</comment>
<dbReference type="GO" id="GO:0003676">
    <property type="term" value="F:nucleic acid binding"/>
    <property type="evidence" value="ECO:0007669"/>
    <property type="project" value="InterPro"/>
</dbReference>
<gene>
    <name evidence="3" type="ORF">AMJ87_09235</name>
</gene>
<dbReference type="AlphaFoldDB" id="A0A0S8GB43"/>
<dbReference type="CDD" id="cd20736">
    <property type="entry name" value="PoNe_Nuclease"/>
    <property type="match status" value="1"/>
</dbReference>
<sequence>MNQRHRGAHGEHLARAYLEQRGCSIVDHNFHCRYGEIDLIIRKNRAYRFVEVKLRSTHDYGIPQESVVARKQRKIKKTALIWLKQRHLPIDSEIHFDVVAISTVSGQPRFEYIEDAF</sequence>
<dbReference type="HAMAP" id="MF_00048">
    <property type="entry name" value="UPF0102"/>
    <property type="match status" value="1"/>
</dbReference>
<dbReference type="SUPFAM" id="SSF52980">
    <property type="entry name" value="Restriction endonuclease-like"/>
    <property type="match status" value="1"/>
</dbReference>
<proteinExistence type="inferred from homology"/>
<dbReference type="NCBIfam" id="TIGR00252">
    <property type="entry name" value="YraN family protein"/>
    <property type="match status" value="1"/>
</dbReference>
<evidence type="ECO:0000256" key="2">
    <source>
        <dbReference type="HAMAP-Rule" id="MF_00048"/>
    </source>
</evidence>
<dbReference type="InterPro" id="IPR011856">
    <property type="entry name" value="tRNA_endonuc-like_dom_sf"/>
</dbReference>
<dbReference type="InterPro" id="IPR003509">
    <property type="entry name" value="UPF0102_YraN-like"/>
</dbReference>
<dbReference type="InterPro" id="IPR011335">
    <property type="entry name" value="Restrct_endonuc-II-like"/>
</dbReference>
<comment type="similarity">
    <text evidence="1 2">Belongs to the UPF0102 family.</text>
</comment>
<dbReference type="Proteomes" id="UP000051096">
    <property type="component" value="Unassembled WGS sequence"/>
</dbReference>
<dbReference type="EMBL" id="LJUO01000098">
    <property type="protein sequence ID" value="KPK70261.1"/>
    <property type="molecule type" value="Genomic_DNA"/>
</dbReference>
<reference evidence="3 4" key="1">
    <citation type="journal article" date="2015" name="Microbiome">
        <title>Genomic resolution of linkages in carbon, nitrogen, and sulfur cycling among widespread estuary sediment bacteria.</title>
        <authorList>
            <person name="Baker B.J."/>
            <person name="Lazar C.S."/>
            <person name="Teske A.P."/>
            <person name="Dick G.J."/>
        </authorList>
    </citation>
    <scope>NUCLEOTIDE SEQUENCE [LARGE SCALE GENOMIC DNA]</scope>
    <source>
        <strain evidence="3">SM23_60</strain>
    </source>
</reference>
<dbReference type="Gene3D" id="3.40.1350.10">
    <property type="match status" value="1"/>
</dbReference>
<name>A0A0S8GB43_UNCW3</name>
<evidence type="ECO:0000256" key="1">
    <source>
        <dbReference type="ARBA" id="ARBA00006738"/>
    </source>
</evidence>
<accession>A0A0S8GB43</accession>
<dbReference type="PANTHER" id="PTHR34039:SF1">
    <property type="entry name" value="UPF0102 PROTEIN YRAN"/>
    <property type="match status" value="1"/>
</dbReference>
<organism evidence="3 4">
    <name type="scientific">candidate division WOR_3 bacterium SM23_60</name>
    <dbReference type="NCBI Taxonomy" id="1703780"/>
    <lineage>
        <taxon>Bacteria</taxon>
        <taxon>Bacteria division WOR-3</taxon>
    </lineage>
</organism>
<evidence type="ECO:0000313" key="3">
    <source>
        <dbReference type="EMBL" id="KPK70261.1"/>
    </source>
</evidence>
<evidence type="ECO:0000313" key="4">
    <source>
        <dbReference type="Proteomes" id="UP000051096"/>
    </source>
</evidence>
<dbReference type="PANTHER" id="PTHR34039">
    <property type="entry name" value="UPF0102 PROTEIN YRAN"/>
    <property type="match status" value="1"/>
</dbReference>